<proteinExistence type="predicted"/>
<evidence type="ECO:0000313" key="3">
    <source>
        <dbReference type="Proteomes" id="UP000824246"/>
    </source>
</evidence>
<organism evidence="2 3">
    <name type="scientific">Candidatus Barnesiella excrementipullorum</name>
    <dbReference type="NCBI Taxonomy" id="2838479"/>
    <lineage>
        <taxon>Bacteria</taxon>
        <taxon>Pseudomonadati</taxon>
        <taxon>Bacteroidota</taxon>
        <taxon>Bacteroidia</taxon>
        <taxon>Bacteroidales</taxon>
        <taxon>Barnesiellaceae</taxon>
        <taxon>Barnesiella</taxon>
    </lineage>
</organism>
<dbReference type="EMBL" id="DXFB01000142">
    <property type="protein sequence ID" value="HIX45654.1"/>
    <property type="molecule type" value="Genomic_DNA"/>
</dbReference>
<dbReference type="AlphaFoldDB" id="A0A9D2AQQ3"/>
<name>A0A9D2AQQ3_9BACT</name>
<sequence>MVVTETYNDKEFGICDIVKSVRARSVRIRAVDGRLRVVLPGRYSFSEAAIRSFIDEKRPILRRMLQESRSRYERRAFHDGKVISFYDGSIRFAASDAIGAGRVRLVDGGNNGYRLEYHRGDVIDSPAFTRAVSKYLLRFAASKAQEILPPLVAEISSALGVYPTKVCIGRGRCVLGHCSRRGVITLSAYVLFLPPHLRRYIICHELAHLSHFNHGKAFHQLCDAYCAGREKEWRAELRKAEFPICV</sequence>
<dbReference type="Pfam" id="PF01863">
    <property type="entry name" value="YgjP-like"/>
    <property type="match status" value="1"/>
</dbReference>
<accession>A0A9D2AQQ3</accession>
<dbReference type="CDD" id="cd07344">
    <property type="entry name" value="M48_yhfN_like"/>
    <property type="match status" value="1"/>
</dbReference>
<reference evidence="2" key="1">
    <citation type="journal article" date="2021" name="PeerJ">
        <title>Extensive microbial diversity within the chicken gut microbiome revealed by metagenomics and culture.</title>
        <authorList>
            <person name="Gilroy R."/>
            <person name="Ravi A."/>
            <person name="Getino M."/>
            <person name="Pursley I."/>
            <person name="Horton D.L."/>
            <person name="Alikhan N.F."/>
            <person name="Baker D."/>
            <person name="Gharbi K."/>
            <person name="Hall N."/>
            <person name="Watson M."/>
            <person name="Adriaenssens E.M."/>
            <person name="Foster-Nyarko E."/>
            <person name="Jarju S."/>
            <person name="Secka A."/>
            <person name="Antonio M."/>
            <person name="Oren A."/>
            <person name="Chaudhuri R.R."/>
            <person name="La Ragione R."/>
            <person name="Hildebrand F."/>
            <person name="Pallen M.J."/>
        </authorList>
    </citation>
    <scope>NUCLEOTIDE SEQUENCE</scope>
    <source>
        <strain evidence="2">ChiHjej12B11-16260</strain>
    </source>
</reference>
<reference evidence="2" key="2">
    <citation type="submission" date="2021-04" db="EMBL/GenBank/DDBJ databases">
        <authorList>
            <person name="Gilroy R."/>
        </authorList>
    </citation>
    <scope>NUCLEOTIDE SEQUENCE</scope>
    <source>
        <strain evidence="2">ChiHjej12B11-16260</strain>
    </source>
</reference>
<dbReference type="InterPro" id="IPR002725">
    <property type="entry name" value="YgjP-like_metallopeptidase"/>
</dbReference>
<dbReference type="Gene3D" id="3.30.2010.10">
    <property type="entry name" value="Metalloproteases ('zincins'), catalytic domain"/>
    <property type="match status" value="1"/>
</dbReference>
<comment type="caution">
    <text evidence="2">The sequence shown here is derived from an EMBL/GenBank/DDBJ whole genome shotgun (WGS) entry which is preliminary data.</text>
</comment>
<protein>
    <submittedName>
        <fullName evidence="2">M48 family metallopeptidase</fullName>
    </submittedName>
</protein>
<dbReference type="PANTHER" id="PTHR30399:SF1">
    <property type="entry name" value="UTP PYROPHOSPHATASE"/>
    <property type="match status" value="1"/>
</dbReference>
<evidence type="ECO:0000313" key="2">
    <source>
        <dbReference type="EMBL" id="HIX45654.1"/>
    </source>
</evidence>
<gene>
    <name evidence="2" type="ORF">H9982_05490</name>
</gene>
<dbReference type="Proteomes" id="UP000824246">
    <property type="component" value="Unassembled WGS sequence"/>
</dbReference>
<feature type="domain" description="YgjP-like metallopeptidase" evidence="1">
    <location>
        <begin position="24"/>
        <end position="239"/>
    </location>
</feature>
<dbReference type="InterPro" id="IPR053136">
    <property type="entry name" value="UTP_pyrophosphatase-like"/>
</dbReference>
<evidence type="ECO:0000259" key="1">
    <source>
        <dbReference type="Pfam" id="PF01863"/>
    </source>
</evidence>
<dbReference type="PANTHER" id="PTHR30399">
    <property type="entry name" value="UNCHARACTERIZED PROTEIN YGJP"/>
    <property type="match status" value="1"/>
</dbReference>